<evidence type="ECO:0000313" key="1">
    <source>
        <dbReference type="EMBL" id="CAH0561754.1"/>
    </source>
</evidence>
<organism evidence="1 2">
    <name type="scientific">Brassicogethes aeneus</name>
    <name type="common">Rape pollen beetle</name>
    <name type="synonym">Meligethes aeneus</name>
    <dbReference type="NCBI Taxonomy" id="1431903"/>
    <lineage>
        <taxon>Eukaryota</taxon>
        <taxon>Metazoa</taxon>
        <taxon>Ecdysozoa</taxon>
        <taxon>Arthropoda</taxon>
        <taxon>Hexapoda</taxon>
        <taxon>Insecta</taxon>
        <taxon>Pterygota</taxon>
        <taxon>Neoptera</taxon>
        <taxon>Endopterygota</taxon>
        <taxon>Coleoptera</taxon>
        <taxon>Polyphaga</taxon>
        <taxon>Cucujiformia</taxon>
        <taxon>Nitidulidae</taxon>
        <taxon>Meligethinae</taxon>
        <taxon>Brassicogethes</taxon>
    </lineage>
</organism>
<protein>
    <submittedName>
        <fullName evidence="1">Uncharacterized protein</fullName>
    </submittedName>
</protein>
<dbReference type="OrthoDB" id="6774280at2759"/>
<name>A0A9P0BEC1_BRAAE</name>
<proteinExistence type="predicted"/>
<sequence length="127" mass="14843">MAEVAKEGTRRGSLITPCNLNVSTEIVRCNSLNADKKRKNMDTSFSSIEAYKIKESSEVFVLREALGEITRLGKTLEQHMEQNTIWEVREVCVRLSRKVEIINRRIVQSWLEDHRYERVEKIIDPHN</sequence>
<reference evidence="1" key="1">
    <citation type="submission" date="2021-12" db="EMBL/GenBank/DDBJ databases">
        <authorList>
            <person name="King R."/>
        </authorList>
    </citation>
    <scope>NUCLEOTIDE SEQUENCE</scope>
</reference>
<keyword evidence="2" id="KW-1185">Reference proteome</keyword>
<accession>A0A9P0BEC1</accession>
<dbReference type="Proteomes" id="UP001154078">
    <property type="component" value="Chromosome 8"/>
</dbReference>
<dbReference type="AlphaFoldDB" id="A0A9P0BEC1"/>
<gene>
    <name evidence="1" type="ORF">MELIAE_LOCUS11089</name>
</gene>
<dbReference type="EMBL" id="OV121139">
    <property type="protein sequence ID" value="CAH0561754.1"/>
    <property type="molecule type" value="Genomic_DNA"/>
</dbReference>
<evidence type="ECO:0000313" key="2">
    <source>
        <dbReference type="Proteomes" id="UP001154078"/>
    </source>
</evidence>